<keyword evidence="2" id="KW-1185">Reference proteome</keyword>
<proteinExistence type="predicted"/>
<accession>A0A239G1D0</accession>
<name>A0A239G1D0_9ACTN</name>
<reference evidence="1 2" key="1">
    <citation type="submission" date="2017-06" db="EMBL/GenBank/DDBJ databases">
        <authorList>
            <person name="Kim H.J."/>
            <person name="Triplett B.A."/>
        </authorList>
    </citation>
    <scope>NUCLEOTIDE SEQUENCE [LARGE SCALE GENOMIC DNA]</scope>
    <source>
        <strain evidence="1 2">DSM 43151</strain>
    </source>
</reference>
<organism evidence="1 2">
    <name type="scientific">Actinoplanes regularis</name>
    <dbReference type="NCBI Taxonomy" id="52697"/>
    <lineage>
        <taxon>Bacteria</taxon>
        <taxon>Bacillati</taxon>
        <taxon>Actinomycetota</taxon>
        <taxon>Actinomycetes</taxon>
        <taxon>Micromonosporales</taxon>
        <taxon>Micromonosporaceae</taxon>
        <taxon>Actinoplanes</taxon>
    </lineage>
</organism>
<dbReference type="RefSeq" id="WP_089297518.1">
    <property type="nucleotide sequence ID" value="NZ_BOMU01000084.1"/>
</dbReference>
<dbReference type="AlphaFoldDB" id="A0A239G1D0"/>
<gene>
    <name evidence="1" type="ORF">SAMN06264365_119127</name>
</gene>
<dbReference type="EMBL" id="FZNR01000019">
    <property type="protein sequence ID" value="SNS62342.1"/>
    <property type="molecule type" value="Genomic_DNA"/>
</dbReference>
<protein>
    <submittedName>
        <fullName evidence="1">Uncharacterized protein</fullName>
    </submittedName>
</protein>
<evidence type="ECO:0000313" key="1">
    <source>
        <dbReference type="EMBL" id="SNS62342.1"/>
    </source>
</evidence>
<dbReference type="Proteomes" id="UP000198415">
    <property type="component" value="Unassembled WGS sequence"/>
</dbReference>
<evidence type="ECO:0000313" key="2">
    <source>
        <dbReference type="Proteomes" id="UP000198415"/>
    </source>
</evidence>
<sequence>MRITAGQADELLTRAWFDGYTSEVEMYEGLVTVDEFDVEARAEEQGDTEMVLFGGGLTVRGTLDLSEEVHSIYAVRGPLRARRLILGDALLVVDGTVEIDEWIFGGETEGVFEVGGRQIESDTGHDAMLADLQAPVIVMFDRGRREFVLRENGEPREIKQLAARVLDDLDPDIRAEFLISARLRELLLAGQPIFR</sequence>
<dbReference type="OrthoDB" id="9828641at2"/>